<keyword evidence="6 11" id="KW-1133">Transmembrane helix</keyword>
<feature type="domain" description="Methyl-accepting transducer" evidence="12">
    <location>
        <begin position="270"/>
        <end position="506"/>
    </location>
</feature>
<evidence type="ECO:0000313" key="14">
    <source>
        <dbReference type="EMBL" id="NWB86846.1"/>
    </source>
</evidence>
<accession>A0A7Y7WSH8</accession>
<dbReference type="Pfam" id="PF00672">
    <property type="entry name" value="HAMP"/>
    <property type="match status" value="1"/>
</dbReference>
<dbReference type="Proteomes" id="UP000522864">
    <property type="component" value="Unassembled WGS sequence"/>
</dbReference>
<comment type="subcellular location">
    <subcellularLocation>
        <location evidence="1">Cell membrane</location>
        <topology evidence="1">Multi-pass membrane protein</topology>
    </subcellularLocation>
</comment>
<dbReference type="RefSeq" id="WP_177101727.1">
    <property type="nucleotide sequence ID" value="NZ_JACAQA010000015.1"/>
</dbReference>
<keyword evidence="2" id="KW-1003">Cell membrane</keyword>
<dbReference type="SMART" id="SM00304">
    <property type="entry name" value="HAMP"/>
    <property type="match status" value="1"/>
</dbReference>
<evidence type="ECO:0000256" key="1">
    <source>
        <dbReference type="ARBA" id="ARBA00004651"/>
    </source>
</evidence>
<dbReference type="Pfam" id="PF12729">
    <property type="entry name" value="4HB_MCP_1"/>
    <property type="match status" value="1"/>
</dbReference>
<dbReference type="InterPro" id="IPR024478">
    <property type="entry name" value="HlyB_4HB_MCP"/>
</dbReference>
<keyword evidence="4" id="KW-0145">Chemotaxis</keyword>
<dbReference type="InterPro" id="IPR004090">
    <property type="entry name" value="Chemotax_Me-accpt_rcpt"/>
</dbReference>
<dbReference type="CDD" id="cd11386">
    <property type="entry name" value="MCP_signal"/>
    <property type="match status" value="1"/>
</dbReference>
<dbReference type="PANTHER" id="PTHR32089">
    <property type="entry name" value="METHYL-ACCEPTING CHEMOTAXIS PROTEIN MCPB"/>
    <property type="match status" value="1"/>
</dbReference>
<evidence type="ECO:0000256" key="3">
    <source>
        <dbReference type="ARBA" id="ARBA00022481"/>
    </source>
</evidence>
<sequence>MLLRKLNLAPRSVVCFGLFCLLIIGMGLFALRQASALNDAEGLVEGSVLPTVQVLGELDKNVVLVRTDNAHLRNPLETEEVNAHSLEEIAVLRVSTGEKMKRLSALIVTSKDRALFDELEASIRAFNVIEDQYLAFMTANDLIGANRFTQAQVRPRIDKVSSGIRALIEQGQLKARDAGEAANAVYRQTRIMVSALILVSLIATLLLAWLYTRSVMAPLNQSLEIARRIARNDLSQPIVVKGSDELAQLLLALTTMQANLRETITRIGGSSTQLAATAEQLQAVTEEAARGMVRQDNEIAMAATAVTEMSAAVDEVASNAAQASAAATTSSVTASSGRSRVDDTLGAIGLMVSSVQSTSSDVKRLSVMAVDISKVMDVIRAIAEQTNLLALNAAIEAARAGEAGRGFAVVADEVRALAHRTQVSTEEIETMIGDIQSGTSNAVASMDQTTVQAEKTLRLAEAAGQALSEITESIQQINERNLLISTAAEEQAQVAREVDRSLVSIRDLSAQTATGSHQTSIVSGELSRLAVGLQGLVEDFRL</sequence>
<dbReference type="InterPro" id="IPR003660">
    <property type="entry name" value="HAMP_dom"/>
</dbReference>
<reference evidence="14 15" key="1">
    <citation type="submission" date="2020-04" db="EMBL/GenBank/DDBJ databases">
        <title>Molecular characterization of pseudomonads from Agaricus bisporus reveal novel blotch 2 pathogens in Western Europe.</title>
        <authorList>
            <person name="Taparia T."/>
            <person name="Krijger M."/>
            <person name="Haynes E."/>
            <person name="Elpinstone J.G."/>
            <person name="Noble R."/>
            <person name="Van Der Wolf J."/>
        </authorList>
    </citation>
    <scope>NUCLEOTIDE SEQUENCE [LARGE SCALE GENOMIC DNA]</scope>
    <source>
        <strain evidence="14 15">G9001</strain>
    </source>
</reference>
<dbReference type="SMART" id="SM00283">
    <property type="entry name" value="MA"/>
    <property type="match status" value="1"/>
</dbReference>
<evidence type="ECO:0000256" key="6">
    <source>
        <dbReference type="ARBA" id="ARBA00022989"/>
    </source>
</evidence>
<evidence type="ECO:0000256" key="7">
    <source>
        <dbReference type="ARBA" id="ARBA00023136"/>
    </source>
</evidence>
<dbReference type="GO" id="GO:0006935">
    <property type="term" value="P:chemotaxis"/>
    <property type="evidence" value="ECO:0007669"/>
    <property type="project" value="UniProtKB-KW"/>
</dbReference>
<dbReference type="SUPFAM" id="SSF58104">
    <property type="entry name" value="Methyl-accepting chemotaxis protein (MCP) signaling domain"/>
    <property type="match status" value="1"/>
</dbReference>
<evidence type="ECO:0000256" key="10">
    <source>
        <dbReference type="PROSITE-ProRule" id="PRU00284"/>
    </source>
</evidence>
<name>A0A7Y7WSH8_9PSED</name>
<keyword evidence="7 11" id="KW-0472">Membrane</keyword>
<evidence type="ECO:0000256" key="4">
    <source>
        <dbReference type="ARBA" id="ARBA00022500"/>
    </source>
</evidence>
<evidence type="ECO:0000256" key="5">
    <source>
        <dbReference type="ARBA" id="ARBA00022692"/>
    </source>
</evidence>
<dbReference type="PRINTS" id="PR00260">
    <property type="entry name" value="CHEMTRNSDUCR"/>
</dbReference>
<keyword evidence="5 11" id="KW-0812">Transmembrane</keyword>
<keyword evidence="8 10" id="KW-0807">Transducer</keyword>
<dbReference type="EMBL" id="JACAQA010000015">
    <property type="protein sequence ID" value="NWB86846.1"/>
    <property type="molecule type" value="Genomic_DNA"/>
</dbReference>
<evidence type="ECO:0000313" key="15">
    <source>
        <dbReference type="Proteomes" id="UP000522864"/>
    </source>
</evidence>
<gene>
    <name evidence="14" type="ORF">HX830_18375</name>
</gene>
<evidence type="ECO:0000256" key="8">
    <source>
        <dbReference type="ARBA" id="ARBA00023224"/>
    </source>
</evidence>
<organism evidence="14 15">
    <name type="scientific">Pseudomonas gingeri</name>
    <dbReference type="NCBI Taxonomy" id="117681"/>
    <lineage>
        <taxon>Bacteria</taxon>
        <taxon>Pseudomonadati</taxon>
        <taxon>Pseudomonadota</taxon>
        <taxon>Gammaproteobacteria</taxon>
        <taxon>Pseudomonadales</taxon>
        <taxon>Pseudomonadaceae</taxon>
        <taxon>Pseudomonas</taxon>
    </lineage>
</organism>
<evidence type="ECO:0000256" key="9">
    <source>
        <dbReference type="ARBA" id="ARBA00029447"/>
    </source>
</evidence>
<dbReference type="GO" id="GO:0007165">
    <property type="term" value="P:signal transduction"/>
    <property type="evidence" value="ECO:0007669"/>
    <property type="project" value="UniProtKB-KW"/>
</dbReference>
<comment type="caution">
    <text evidence="14">The sequence shown here is derived from an EMBL/GenBank/DDBJ whole genome shotgun (WGS) entry which is preliminary data.</text>
</comment>
<evidence type="ECO:0000256" key="2">
    <source>
        <dbReference type="ARBA" id="ARBA00022475"/>
    </source>
</evidence>
<dbReference type="InterPro" id="IPR004089">
    <property type="entry name" value="MCPsignal_dom"/>
</dbReference>
<dbReference type="AlphaFoldDB" id="A0A7Y7WSH8"/>
<keyword evidence="3" id="KW-0488">Methylation</keyword>
<dbReference type="GO" id="GO:0005886">
    <property type="term" value="C:plasma membrane"/>
    <property type="evidence" value="ECO:0007669"/>
    <property type="project" value="UniProtKB-SubCell"/>
</dbReference>
<feature type="transmembrane region" description="Helical" evidence="11">
    <location>
        <begin position="191"/>
        <end position="211"/>
    </location>
</feature>
<dbReference type="Gene3D" id="1.10.287.950">
    <property type="entry name" value="Methyl-accepting chemotaxis protein"/>
    <property type="match status" value="1"/>
</dbReference>
<comment type="similarity">
    <text evidence="9">Belongs to the methyl-accepting chemotaxis (MCP) protein family.</text>
</comment>
<evidence type="ECO:0000259" key="12">
    <source>
        <dbReference type="PROSITE" id="PS50111"/>
    </source>
</evidence>
<dbReference type="GO" id="GO:0004888">
    <property type="term" value="F:transmembrane signaling receptor activity"/>
    <property type="evidence" value="ECO:0007669"/>
    <property type="project" value="InterPro"/>
</dbReference>
<evidence type="ECO:0000256" key="11">
    <source>
        <dbReference type="SAM" id="Phobius"/>
    </source>
</evidence>
<evidence type="ECO:0000259" key="13">
    <source>
        <dbReference type="PROSITE" id="PS50885"/>
    </source>
</evidence>
<dbReference type="PROSITE" id="PS50111">
    <property type="entry name" value="CHEMOTAXIS_TRANSDUC_2"/>
    <property type="match status" value="1"/>
</dbReference>
<dbReference type="Pfam" id="PF00015">
    <property type="entry name" value="MCPsignal"/>
    <property type="match status" value="1"/>
</dbReference>
<feature type="domain" description="HAMP" evidence="13">
    <location>
        <begin position="213"/>
        <end position="265"/>
    </location>
</feature>
<protein>
    <submittedName>
        <fullName evidence="14">Methyl-accepting chemotaxis protein</fullName>
    </submittedName>
</protein>
<dbReference type="FunFam" id="1.10.287.950:FF:000001">
    <property type="entry name" value="Methyl-accepting chemotaxis sensory transducer"/>
    <property type="match status" value="1"/>
</dbReference>
<proteinExistence type="inferred from homology"/>
<dbReference type="PROSITE" id="PS50885">
    <property type="entry name" value="HAMP"/>
    <property type="match status" value="1"/>
</dbReference>
<dbReference type="PANTHER" id="PTHR32089:SF120">
    <property type="entry name" value="METHYL-ACCEPTING CHEMOTAXIS PROTEIN TLPQ"/>
    <property type="match status" value="1"/>
</dbReference>